<dbReference type="Pfam" id="PF04542">
    <property type="entry name" value="Sigma70_r2"/>
    <property type="match status" value="1"/>
</dbReference>
<accession>A0A2A3MGB0</accession>
<sequence>MDDLSRLPGAAQLSGLRLEVRRFLGKRLHSSADADDLAQDAFVRWLGSAEADQPMPPRPLLFSIARNLLTDHWRRQQVRSGSGLVELDEAAAEADDALQTEGPLQQIEQQQRLHLLASALEDLPPKRKQAFVLHKFDGLSQAAVAERMGISLSMVEKHIASAMLHCRRHALARRKGGSDDH</sequence>
<dbReference type="RefSeq" id="WP_096005298.1">
    <property type="nucleotide sequence ID" value="NZ_NTMR01000016.1"/>
</dbReference>
<dbReference type="GO" id="GO:0016987">
    <property type="term" value="F:sigma factor activity"/>
    <property type="evidence" value="ECO:0007669"/>
    <property type="project" value="UniProtKB-KW"/>
</dbReference>
<dbReference type="SUPFAM" id="SSF88659">
    <property type="entry name" value="Sigma3 and sigma4 domains of RNA polymerase sigma factors"/>
    <property type="match status" value="1"/>
</dbReference>
<evidence type="ECO:0000256" key="4">
    <source>
        <dbReference type="ARBA" id="ARBA00023163"/>
    </source>
</evidence>
<comment type="similarity">
    <text evidence="1">Belongs to the sigma-70 factor family. ECF subfamily.</text>
</comment>
<dbReference type="InterPro" id="IPR007627">
    <property type="entry name" value="RNA_pol_sigma70_r2"/>
</dbReference>
<dbReference type="PANTHER" id="PTHR43133:SF63">
    <property type="entry name" value="RNA POLYMERASE SIGMA FACTOR FECI-RELATED"/>
    <property type="match status" value="1"/>
</dbReference>
<dbReference type="AlphaFoldDB" id="A0A2A3MGB0"/>
<dbReference type="InterPro" id="IPR039425">
    <property type="entry name" value="RNA_pol_sigma-70-like"/>
</dbReference>
<proteinExistence type="inferred from homology"/>
<keyword evidence="3" id="KW-0731">Sigma factor</keyword>
<keyword evidence="2" id="KW-0805">Transcription regulation</keyword>
<evidence type="ECO:0000313" key="7">
    <source>
        <dbReference type="EMBL" id="PBK03821.1"/>
    </source>
</evidence>
<evidence type="ECO:0000256" key="2">
    <source>
        <dbReference type="ARBA" id="ARBA00023015"/>
    </source>
</evidence>
<comment type="caution">
    <text evidence="7">The sequence shown here is derived from an EMBL/GenBank/DDBJ whole genome shotgun (WGS) entry which is preliminary data.</text>
</comment>
<dbReference type="GO" id="GO:0003677">
    <property type="term" value="F:DNA binding"/>
    <property type="evidence" value="ECO:0007669"/>
    <property type="project" value="InterPro"/>
</dbReference>
<evidence type="ECO:0000256" key="1">
    <source>
        <dbReference type="ARBA" id="ARBA00010641"/>
    </source>
</evidence>
<dbReference type="CDD" id="cd06171">
    <property type="entry name" value="Sigma70_r4"/>
    <property type="match status" value="1"/>
</dbReference>
<protein>
    <submittedName>
        <fullName evidence="7">RNA polymerase subunit sigma</fullName>
    </submittedName>
</protein>
<evidence type="ECO:0000259" key="6">
    <source>
        <dbReference type="Pfam" id="PF08281"/>
    </source>
</evidence>
<feature type="domain" description="RNA polymerase sigma factor 70 region 4 type 2" evidence="6">
    <location>
        <begin position="115"/>
        <end position="166"/>
    </location>
</feature>
<dbReference type="SUPFAM" id="SSF88946">
    <property type="entry name" value="Sigma2 domain of RNA polymerase sigma factors"/>
    <property type="match status" value="1"/>
</dbReference>
<dbReference type="NCBIfam" id="TIGR02937">
    <property type="entry name" value="sigma70-ECF"/>
    <property type="match status" value="1"/>
</dbReference>
<dbReference type="InterPro" id="IPR013249">
    <property type="entry name" value="RNA_pol_sigma70_r4_t2"/>
</dbReference>
<dbReference type="Pfam" id="PF08281">
    <property type="entry name" value="Sigma70_r4_2"/>
    <property type="match status" value="1"/>
</dbReference>
<keyword evidence="4" id="KW-0804">Transcription</keyword>
<dbReference type="GO" id="GO:0006352">
    <property type="term" value="P:DNA-templated transcription initiation"/>
    <property type="evidence" value="ECO:0007669"/>
    <property type="project" value="InterPro"/>
</dbReference>
<dbReference type="Proteomes" id="UP000242313">
    <property type="component" value="Unassembled WGS sequence"/>
</dbReference>
<feature type="domain" description="RNA polymerase sigma-70 region 2" evidence="5">
    <location>
        <begin position="19"/>
        <end position="77"/>
    </location>
</feature>
<evidence type="ECO:0000259" key="5">
    <source>
        <dbReference type="Pfam" id="PF04542"/>
    </source>
</evidence>
<dbReference type="InterPro" id="IPR014284">
    <property type="entry name" value="RNA_pol_sigma-70_dom"/>
</dbReference>
<evidence type="ECO:0000256" key="3">
    <source>
        <dbReference type="ARBA" id="ARBA00023082"/>
    </source>
</evidence>
<dbReference type="Gene3D" id="1.10.10.10">
    <property type="entry name" value="Winged helix-like DNA-binding domain superfamily/Winged helix DNA-binding domain"/>
    <property type="match status" value="1"/>
</dbReference>
<dbReference type="PANTHER" id="PTHR43133">
    <property type="entry name" value="RNA POLYMERASE ECF-TYPE SIGMA FACTO"/>
    <property type="match status" value="1"/>
</dbReference>
<dbReference type="InterPro" id="IPR036388">
    <property type="entry name" value="WH-like_DNA-bd_sf"/>
</dbReference>
<name>A0A2A3MGB0_9PSED</name>
<reference evidence="7 8" key="1">
    <citation type="submission" date="2017-09" db="EMBL/GenBank/DDBJ databases">
        <title>Pseudomonas abyssi sp. nov. isolated from Abyssopelagic Water.</title>
        <authorList>
            <person name="Wei Y."/>
        </authorList>
    </citation>
    <scope>NUCLEOTIDE SEQUENCE [LARGE SCALE GENOMIC DNA]</scope>
    <source>
        <strain evidence="7 8">MT5</strain>
    </source>
</reference>
<evidence type="ECO:0000313" key="8">
    <source>
        <dbReference type="Proteomes" id="UP000242313"/>
    </source>
</evidence>
<dbReference type="EMBL" id="NTMR01000016">
    <property type="protein sequence ID" value="PBK03821.1"/>
    <property type="molecule type" value="Genomic_DNA"/>
</dbReference>
<dbReference type="InterPro" id="IPR013324">
    <property type="entry name" value="RNA_pol_sigma_r3/r4-like"/>
</dbReference>
<dbReference type="Gene3D" id="1.10.1740.10">
    <property type="match status" value="1"/>
</dbReference>
<dbReference type="InterPro" id="IPR013325">
    <property type="entry name" value="RNA_pol_sigma_r2"/>
</dbReference>
<gene>
    <name evidence="7" type="ORF">CNQ84_13085</name>
</gene>
<keyword evidence="8" id="KW-1185">Reference proteome</keyword>
<organism evidence="7 8">
    <name type="scientific">Pseudomonas abyssi</name>
    <dbReference type="NCBI Taxonomy" id="170540"/>
    <lineage>
        <taxon>Bacteria</taxon>
        <taxon>Pseudomonadati</taxon>
        <taxon>Pseudomonadota</taxon>
        <taxon>Gammaproteobacteria</taxon>
        <taxon>Pseudomonadales</taxon>
        <taxon>Pseudomonadaceae</taxon>
        <taxon>Pseudomonas</taxon>
    </lineage>
</organism>